<dbReference type="InterPro" id="IPR032687">
    <property type="entry name" value="AraC-type_N"/>
</dbReference>
<dbReference type="Pfam" id="PF12625">
    <property type="entry name" value="Arabinose_bd"/>
    <property type="match status" value="1"/>
</dbReference>
<evidence type="ECO:0000256" key="1">
    <source>
        <dbReference type="ARBA" id="ARBA00023125"/>
    </source>
</evidence>
<feature type="domain" description="HTH araC/xylS-type" evidence="2">
    <location>
        <begin position="248"/>
        <end position="337"/>
    </location>
</feature>
<accession>A0ABV7HJQ9</accession>
<comment type="caution">
    <text evidence="3">The sequence shown here is derived from an EMBL/GenBank/DDBJ whole genome shotgun (WGS) entry which is preliminary data.</text>
</comment>
<evidence type="ECO:0000313" key="4">
    <source>
        <dbReference type="Proteomes" id="UP001595476"/>
    </source>
</evidence>
<dbReference type="RefSeq" id="WP_386722979.1">
    <property type="nucleotide sequence ID" value="NZ_JBHRSZ010000007.1"/>
</dbReference>
<gene>
    <name evidence="3" type="ORF">ACFOEK_18615</name>
</gene>
<dbReference type="PANTHER" id="PTHR47894:SF1">
    <property type="entry name" value="HTH-TYPE TRANSCRIPTIONAL REGULATOR VQSM"/>
    <property type="match status" value="1"/>
</dbReference>
<dbReference type="EMBL" id="JBHRSZ010000007">
    <property type="protein sequence ID" value="MFC3153061.1"/>
    <property type="molecule type" value="Genomic_DNA"/>
</dbReference>
<organism evidence="3 4">
    <name type="scientific">Litoribrevibacter euphylliae</name>
    <dbReference type="NCBI Taxonomy" id="1834034"/>
    <lineage>
        <taxon>Bacteria</taxon>
        <taxon>Pseudomonadati</taxon>
        <taxon>Pseudomonadota</taxon>
        <taxon>Gammaproteobacteria</taxon>
        <taxon>Oceanospirillales</taxon>
        <taxon>Oceanospirillaceae</taxon>
        <taxon>Litoribrevibacter</taxon>
    </lineage>
</organism>
<dbReference type="PANTHER" id="PTHR47894">
    <property type="entry name" value="HTH-TYPE TRANSCRIPTIONAL REGULATOR GADX"/>
    <property type="match status" value="1"/>
</dbReference>
<keyword evidence="4" id="KW-1185">Reference proteome</keyword>
<dbReference type="InterPro" id="IPR018060">
    <property type="entry name" value="HTH_AraC"/>
</dbReference>
<dbReference type="Proteomes" id="UP001595476">
    <property type="component" value="Unassembled WGS sequence"/>
</dbReference>
<dbReference type="Gene3D" id="1.10.10.60">
    <property type="entry name" value="Homeodomain-like"/>
    <property type="match status" value="1"/>
</dbReference>
<dbReference type="PROSITE" id="PS01124">
    <property type="entry name" value="HTH_ARAC_FAMILY_2"/>
    <property type="match status" value="1"/>
</dbReference>
<proteinExistence type="predicted"/>
<reference evidence="4" key="1">
    <citation type="journal article" date="2019" name="Int. J. Syst. Evol. Microbiol.">
        <title>The Global Catalogue of Microorganisms (GCM) 10K type strain sequencing project: providing services to taxonomists for standard genome sequencing and annotation.</title>
        <authorList>
            <consortium name="The Broad Institute Genomics Platform"/>
            <consortium name="The Broad Institute Genome Sequencing Center for Infectious Disease"/>
            <person name="Wu L."/>
            <person name="Ma J."/>
        </authorList>
    </citation>
    <scope>NUCLEOTIDE SEQUENCE [LARGE SCALE GENOMIC DNA]</scope>
    <source>
        <strain evidence="4">KCTC 52438</strain>
    </source>
</reference>
<sequence length="345" mass="39742">MMAKLNLPCWTEGHHKVLSPTGYVFSALEVVLGEDLGSWSQNPKAHYLLRRTGLFCEDVLRPDCQVSPNQVARLLDNLRKEDPTLSFAIAQRLLPGVLETSSNLLMHAPTLGHALEAICLLWWCHFPLLAPRIRRTDNACFIVLDDAYGVAQSNTDLYVFLAETVYSALMTFLNWSFQQALPWQASFSYNKPSWHRFYLGNTDIDVRYHQPITYLAISQKNMGVSRSMASASVFTMAERALEGKTKLDSLILLMKARMRTSLIEVPKLEAFADELGVSTATLKRKLKQHNTSYQMLWNQVRWEESYFLKRHHRLSDDEIAGQLSFYDVSNFRRFLRRWERSRSIG</sequence>
<name>A0ABV7HJQ9_9GAMM</name>
<evidence type="ECO:0000259" key="2">
    <source>
        <dbReference type="PROSITE" id="PS01124"/>
    </source>
</evidence>
<evidence type="ECO:0000313" key="3">
    <source>
        <dbReference type="EMBL" id="MFC3153061.1"/>
    </source>
</evidence>
<protein>
    <submittedName>
        <fullName evidence="3">AraC family transcriptional regulator ligand-binding domain-containing protein</fullName>
    </submittedName>
</protein>
<keyword evidence="1" id="KW-0238">DNA-binding</keyword>